<keyword evidence="6 10" id="KW-0548">Nucleotidyltransferase</keyword>
<dbReference type="Gene3D" id="3.70.10.10">
    <property type="match status" value="1"/>
</dbReference>
<dbReference type="PIRSF" id="PIRSF000804">
    <property type="entry name" value="DNA_pol_III_b"/>
    <property type="match status" value="1"/>
</dbReference>
<dbReference type="InterPro" id="IPR046938">
    <property type="entry name" value="DNA_clamp_sf"/>
</dbReference>
<dbReference type="GO" id="GO:0006271">
    <property type="term" value="P:DNA strand elongation involved in DNA replication"/>
    <property type="evidence" value="ECO:0007669"/>
    <property type="project" value="TreeGrafter"/>
</dbReference>
<keyword evidence="9" id="KW-0238">DNA-binding</keyword>
<dbReference type="GO" id="GO:0003887">
    <property type="term" value="F:DNA-directed DNA polymerase activity"/>
    <property type="evidence" value="ECO:0007669"/>
    <property type="project" value="UniProtKB-UniRule"/>
</dbReference>
<evidence type="ECO:0000256" key="4">
    <source>
        <dbReference type="ARBA" id="ARBA00022490"/>
    </source>
</evidence>
<dbReference type="GO" id="GO:0009360">
    <property type="term" value="C:DNA polymerase III complex"/>
    <property type="evidence" value="ECO:0007669"/>
    <property type="project" value="InterPro"/>
</dbReference>
<dbReference type="Pfam" id="PF02767">
    <property type="entry name" value="DNA_pol3_beta_2"/>
    <property type="match status" value="1"/>
</dbReference>
<evidence type="ECO:0000259" key="13">
    <source>
        <dbReference type="Pfam" id="PF02768"/>
    </source>
</evidence>
<feature type="domain" description="DNA polymerase III beta sliding clamp C-terminal" evidence="13">
    <location>
        <begin position="248"/>
        <end position="370"/>
    </location>
</feature>
<feature type="domain" description="DNA polymerase III beta sliding clamp N-terminal" evidence="11">
    <location>
        <begin position="1"/>
        <end position="120"/>
    </location>
</feature>
<dbReference type="Pfam" id="PF02768">
    <property type="entry name" value="DNA_pol3_beta_3"/>
    <property type="match status" value="1"/>
</dbReference>
<name>A0A096AC85_9BACT</name>
<dbReference type="EMBL" id="JRNQ01000029">
    <property type="protein sequence ID" value="KGF44723.1"/>
    <property type="molecule type" value="Genomic_DNA"/>
</dbReference>
<evidence type="ECO:0000259" key="12">
    <source>
        <dbReference type="Pfam" id="PF02767"/>
    </source>
</evidence>
<dbReference type="CDD" id="cd00140">
    <property type="entry name" value="beta_clamp"/>
    <property type="match status" value="1"/>
</dbReference>
<sequence length="374" mass="41078">MRFNLSSSVLSSKLQTLSKVIASKNSLAILDSFLFEIKNNQLTITASDSENTMHSTINLDSAEGETSFAVNNRTIIDAVKELPEQPLSLDVNMDEQKIYITYQNGSYNFPIQPADEFPKVQPIAAGATTITIDADILAENINRSLFATAQDELRPVMNGLYFDLSADSLAIVASDGHKLVRNKIFTIKSDTPSAFILPKKPANLLKNVLTKDGGDVVIRYDQRSAEISYAEGYLSCRLIEGRYPNYNSVIPETNPNQITIDRRSLIGAIRRVSPFASESSQLIRFHIENGQLTLNAEDIDFSTSAKESVICDYAGNAMSIGFKGASMLEILSNLEGDDITIQLADPSRAGVIVPGKQPENEDVLMLIMPMLLND</sequence>
<dbReference type="AlphaFoldDB" id="A0A096AC85"/>
<comment type="subunit">
    <text evidence="10">Forms a ring-shaped head-to-tail homodimer around DNA.</text>
</comment>
<gene>
    <name evidence="14" type="ORF">HMPREF0647_05570</name>
</gene>
<proteinExistence type="inferred from homology"/>
<keyword evidence="5 10" id="KW-0808">Transferase</keyword>
<keyword evidence="8 10" id="KW-0239">DNA-directed DNA polymerase</keyword>
<dbReference type="SMART" id="SM00480">
    <property type="entry name" value="POL3Bc"/>
    <property type="match status" value="1"/>
</dbReference>
<protein>
    <recommendedName>
        <fullName evidence="3 10">Beta sliding clamp</fullName>
    </recommendedName>
</protein>
<keyword evidence="4 10" id="KW-0963">Cytoplasm</keyword>
<evidence type="ECO:0000259" key="11">
    <source>
        <dbReference type="Pfam" id="PF00712"/>
    </source>
</evidence>
<dbReference type="PANTHER" id="PTHR30478">
    <property type="entry name" value="DNA POLYMERASE III SUBUNIT BETA"/>
    <property type="match status" value="1"/>
</dbReference>
<evidence type="ECO:0000256" key="10">
    <source>
        <dbReference type="PIRNR" id="PIRNR000804"/>
    </source>
</evidence>
<keyword evidence="7 10" id="KW-0235">DNA replication</keyword>
<dbReference type="InterPro" id="IPR001001">
    <property type="entry name" value="DNA_polIII_beta"/>
</dbReference>
<dbReference type="InterPro" id="IPR022637">
    <property type="entry name" value="DNA_polIII_beta_cen"/>
</dbReference>
<dbReference type="Pfam" id="PF00712">
    <property type="entry name" value="DNA_pol3_beta"/>
    <property type="match status" value="1"/>
</dbReference>
<evidence type="ECO:0000256" key="2">
    <source>
        <dbReference type="ARBA" id="ARBA00010752"/>
    </source>
</evidence>
<comment type="caution">
    <text evidence="14">The sequence shown here is derived from an EMBL/GenBank/DDBJ whole genome shotgun (WGS) entry which is preliminary data.</text>
</comment>
<dbReference type="GO" id="GO:0008408">
    <property type="term" value="F:3'-5' exonuclease activity"/>
    <property type="evidence" value="ECO:0007669"/>
    <property type="project" value="InterPro"/>
</dbReference>
<dbReference type="GO" id="GO:0003677">
    <property type="term" value="F:DNA binding"/>
    <property type="evidence" value="ECO:0007669"/>
    <property type="project" value="UniProtKB-UniRule"/>
</dbReference>
<accession>A0A096AC85</accession>
<dbReference type="RefSeq" id="WP_036866924.1">
    <property type="nucleotide sequence ID" value="NZ_JRNQ01000029.1"/>
</dbReference>
<evidence type="ECO:0000313" key="14">
    <source>
        <dbReference type="EMBL" id="KGF44723.1"/>
    </source>
</evidence>
<organism evidence="14 15">
    <name type="scientific">Prevotella bivia DNF00320</name>
    <dbReference type="NCBI Taxonomy" id="1401068"/>
    <lineage>
        <taxon>Bacteria</taxon>
        <taxon>Pseudomonadati</taxon>
        <taxon>Bacteroidota</taxon>
        <taxon>Bacteroidia</taxon>
        <taxon>Bacteroidales</taxon>
        <taxon>Prevotellaceae</taxon>
        <taxon>Prevotella</taxon>
    </lineage>
</organism>
<evidence type="ECO:0000256" key="9">
    <source>
        <dbReference type="ARBA" id="ARBA00023125"/>
    </source>
</evidence>
<evidence type="ECO:0000313" key="15">
    <source>
        <dbReference type="Proteomes" id="UP000029525"/>
    </source>
</evidence>
<dbReference type="PANTHER" id="PTHR30478:SF0">
    <property type="entry name" value="BETA SLIDING CLAMP"/>
    <property type="match status" value="1"/>
</dbReference>
<evidence type="ECO:0000256" key="3">
    <source>
        <dbReference type="ARBA" id="ARBA00021035"/>
    </source>
</evidence>
<dbReference type="NCBIfam" id="TIGR00663">
    <property type="entry name" value="dnan"/>
    <property type="match status" value="1"/>
</dbReference>
<reference evidence="14 15" key="1">
    <citation type="submission" date="2014-07" db="EMBL/GenBank/DDBJ databases">
        <authorList>
            <person name="McCorrison J."/>
            <person name="Sanka R."/>
            <person name="Torralba M."/>
            <person name="Gillis M."/>
            <person name="Haft D.H."/>
            <person name="Methe B."/>
            <person name="Sutton G."/>
            <person name="Nelson K.E."/>
        </authorList>
    </citation>
    <scope>NUCLEOTIDE SEQUENCE [LARGE SCALE GENOMIC DNA]</scope>
    <source>
        <strain evidence="14 15">DNF00320</strain>
    </source>
</reference>
<dbReference type="InterPro" id="IPR022635">
    <property type="entry name" value="DNA_polIII_beta_C"/>
</dbReference>
<comment type="similarity">
    <text evidence="2 10">Belongs to the beta sliding clamp family.</text>
</comment>
<evidence type="ECO:0000256" key="6">
    <source>
        <dbReference type="ARBA" id="ARBA00022695"/>
    </source>
</evidence>
<evidence type="ECO:0000256" key="5">
    <source>
        <dbReference type="ARBA" id="ARBA00022679"/>
    </source>
</evidence>
<evidence type="ECO:0000256" key="1">
    <source>
        <dbReference type="ARBA" id="ARBA00004496"/>
    </source>
</evidence>
<comment type="subcellular location">
    <subcellularLocation>
        <location evidence="1 10">Cytoplasm</location>
    </subcellularLocation>
</comment>
<feature type="domain" description="DNA polymerase III beta sliding clamp central" evidence="12">
    <location>
        <begin position="132"/>
        <end position="245"/>
    </location>
</feature>
<dbReference type="OrthoDB" id="8421503at2"/>
<dbReference type="Proteomes" id="UP000029525">
    <property type="component" value="Unassembled WGS sequence"/>
</dbReference>
<dbReference type="Gene3D" id="3.10.150.10">
    <property type="entry name" value="DNA Polymerase III, subunit A, domain 2"/>
    <property type="match status" value="1"/>
</dbReference>
<dbReference type="InterPro" id="IPR022634">
    <property type="entry name" value="DNA_polIII_beta_N"/>
</dbReference>
<dbReference type="GO" id="GO:0005737">
    <property type="term" value="C:cytoplasm"/>
    <property type="evidence" value="ECO:0007669"/>
    <property type="project" value="UniProtKB-SubCell"/>
</dbReference>
<dbReference type="SUPFAM" id="SSF55979">
    <property type="entry name" value="DNA clamp"/>
    <property type="match status" value="3"/>
</dbReference>
<comment type="function">
    <text evidence="10">Confers DNA tethering and processivity to DNA polymerases and other proteins. Acts as a clamp, forming a ring around DNA (a reaction catalyzed by the clamp-loading complex) which diffuses in an ATP-independent manner freely and bidirectionally along dsDNA. Initially characterized for its ability to contact the catalytic subunit of DNA polymerase III (Pol III), a complex, multichain enzyme responsible for most of the replicative synthesis in bacteria; Pol III exhibits 3'-5' exonuclease proofreading activity. The beta chain is required for initiation of replication as well as for processivity of DNA replication.</text>
</comment>
<evidence type="ECO:0000256" key="8">
    <source>
        <dbReference type="ARBA" id="ARBA00022932"/>
    </source>
</evidence>
<evidence type="ECO:0000256" key="7">
    <source>
        <dbReference type="ARBA" id="ARBA00022705"/>
    </source>
</evidence>